<keyword evidence="5" id="KW-1185">Reference proteome</keyword>
<keyword evidence="2" id="KW-0472">Membrane</keyword>
<keyword evidence="2" id="KW-0812">Transmembrane</keyword>
<feature type="compositionally biased region" description="Pro residues" evidence="1">
    <location>
        <begin position="448"/>
        <end position="464"/>
    </location>
</feature>
<feature type="compositionally biased region" description="Pro residues" evidence="1">
    <location>
        <begin position="399"/>
        <end position="415"/>
    </location>
</feature>
<reference evidence="4" key="1">
    <citation type="submission" date="2021-01" db="EMBL/GenBank/DDBJ databases">
        <title>Whole genome shotgun sequence of Planobispora rosea NBRC 15558.</title>
        <authorList>
            <person name="Komaki H."/>
            <person name="Tamura T."/>
        </authorList>
    </citation>
    <scope>NUCLEOTIDE SEQUENCE</scope>
    <source>
        <strain evidence="4">NBRC 15558</strain>
    </source>
</reference>
<dbReference type="Pfam" id="PF19590">
    <property type="entry name" value="TrbL_3"/>
    <property type="match status" value="1"/>
</dbReference>
<dbReference type="Proteomes" id="UP000655044">
    <property type="component" value="Unassembled WGS sequence"/>
</dbReference>
<name>A0A8J3WFC7_PLARO</name>
<feature type="chain" id="PRO_5035194463" description="TrbL/VirB6 plasmid conjugal transfer protein" evidence="3">
    <location>
        <begin position="22"/>
        <end position="552"/>
    </location>
</feature>
<feature type="transmembrane region" description="Helical" evidence="2">
    <location>
        <begin position="207"/>
        <end position="231"/>
    </location>
</feature>
<feature type="transmembrane region" description="Helical" evidence="2">
    <location>
        <begin position="263"/>
        <end position="285"/>
    </location>
</feature>
<keyword evidence="3" id="KW-0732">Signal</keyword>
<evidence type="ECO:0000313" key="5">
    <source>
        <dbReference type="Proteomes" id="UP000655044"/>
    </source>
</evidence>
<protein>
    <recommendedName>
        <fullName evidence="6">TrbL/VirB6 plasmid conjugal transfer protein</fullName>
    </recommendedName>
</protein>
<evidence type="ECO:0000256" key="3">
    <source>
        <dbReference type="SAM" id="SignalP"/>
    </source>
</evidence>
<sequence>MVALVIAAALAMAGAAPAAAAAPPWCPPNPVILVACAGGTVVADRADEAAAAAVDKTVLQPLNTLGIKAVNAVIGSFVELWMSLSSLDLDSQGAITLYSTTLSIGWLIAAVLLMVQAMQTMAAGRPAPLLQAFRGLITMSVIALVGVGVTGFLLEFSDALAAMIMGDLVKNCKWQPDKGMGDCLMQQEIVSLVLQNDPTHQAGGVVLTLYTFLLAIILILVLIVQLVVLLLRNATIPILAILLPIAAAGQVGGGATRQWLPKLITAVAAAITYKPMVALIIVAAVRQERASTSASGMLYGLLMFGMSLIAMPALMRAFAPFGLMATGGGGGGLLRTAADVALVAGSISSGGASSAAGATTAADHARTRELTDGASGAGGGATPAPATPPRTEPAAASPPAAPPAQPTPTGPPPASNPSDTPAGAPADQAEARAAASATASPSDTVPMPAVPPDSAPAPGAPAPSAPTETGTTVAAPSGAVGASADSGTSPVPAGSVALGAAAGLQQQVGETALPSAGPLAAETAPAPPSPAPGDGLPRTPPATTGLTIHDRS</sequence>
<feature type="compositionally biased region" description="Low complexity" evidence="1">
    <location>
        <begin position="465"/>
        <end position="495"/>
    </location>
</feature>
<dbReference type="InterPro" id="IPR045782">
    <property type="entry name" value="TrbL_3"/>
</dbReference>
<organism evidence="4 5">
    <name type="scientific">Planobispora rosea</name>
    <dbReference type="NCBI Taxonomy" id="35762"/>
    <lineage>
        <taxon>Bacteria</taxon>
        <taxon>Bacillati</taxon>
        <taxon>Actinomycetota</taxon>
        <taxon>Actinomycetes</taxon>
        <taxon>Streptosporangiales</taxon>
        <taxon>Streptosporangiaceae</taxon>
        <taxon>Planobispora</taxon>
    </lineage>
</organism>
<feature type="transmembrane region" description="Helical" evidence="2">
    <location>
        <begin position="95"/>
        <end position="115"/>
    </location>
</feature>
<evidence type="ECO:0000313" key="4">
    <source>
        <dbReference type="EMBL" id="GIH88009.1"/>
    </source>
</evidence>
<feature type="compositionally biased region" description="Low complexity" evidence="1">
    <location>
        <begin position="416"/>
        <end position="442"/>
    </location>
</feature>
<feature type="transmembrane region" description="Helical" evidence="2">
    <location>
        <begin position="136"/>
        <end position="154"/>
    </location>
</feature>
<feature type="region of interest" description="Disordered" evidence="1">
    <location>
        <begin position="370"/>
        <end position="495"/>
    </location>
</feature>
<evidence type="ECO:0000256" key="2">
    <source>
        <dbReference type="SAM" id="Phobius"/>
    </source>
</evidence>
<feature type="transmembrane region" description="Helical" evidence="2">
    <location>
        <begin position="297"/>
        <end position="315"/>
    </location>
</feature>
<dbReference type="EMBL" id="BOOI01000071">
    <property type="protein sequence ID" value="GIH88009.1"/>
    <property type="molecule type" value="Genomic_DNA"/>
</dbReference>
<feature type="signal peptide" evidence="3">
    <location>
        <begin position="1"/>
        <end position="21"/>
    </location>
</feature>
<keyword evidence="2" id="KW-1133">Transmembrane helix</keyword>
<evidence type="ECO:0008006" key="6">
    <source>
        <dbReference type="Google" id="ProtNLM"/>
    </source>
</evidence>
<feature type="region of interest" description="Disordered" evidence="1">
    <location>
        <begin position="509"/>
        <end position="552"/>
    </location>
</feature>
<comment type="caution">
    <text evidence="4">The sequence shown here is derived from an EMBL/GenBank/DDBJ whole genome shotgun (WGS) entry which is preliminary data.</text>
</comment>
<dbReference type="AlphaFoldDB" id="A0A8J3WFC7"/>
<gene>
    <name evidence="4" type="ORF">Pro02_64170</name>
</gene>
<evidence type="ECO:0000256" key="1">
    <source>
        <dbReference type="SAM" id="MobiDB-lite"/>
    </source>
</evidence>
<accession>A0A8J3WFC7</accession>
<proteinExistence type="predicted"/>